<protein>
    <submittedName>
        <fullName evidence="1">Uncharacterized protein</fullName>
    </submittedName>
</protein>
<dbReference type="EMBL" id="JAZDCT010000017">
    <property type="protein sequence ID" value="MEE1888839.1"/>
    <property type="molecule type" value="Genomic_DNA"/>
</dbReference>
<evidence type="ECO:0000313" key="2">
    <source>
        <dbReference type="Proteomes" id="UP001354227"/>
    </source>
</evidence>
<evidence type="ECO:0000313" key="1">
    <source>
        <dbReference type="EMBL" id="MEE1888839.1"/>
    </source>
</evidence>
<gene>
    <name evidence="1" type="ORF">V0R62_14345</name>
</gene>
<reference evidence="1" key="1">
    <citation type="submission" date="2024-01" db="EMBL/GenBank/DDBJ databases">
        <title>Unpublished Manusciprt.</title>
        <authorList>
            <person name="Duman M."/>
            <person name="Valdes E.G."/>
            <person name="Ajmi N."/>
            <person name="Altun S."/>
            <person name="Saticioglu I.B."/>
        </authorList>
    </citation>
    <scope>NUCLEOTIDE SEQUENCE</scope>
    <source>
        <strain evidence="1">137P</strain>
    </source>
</reference>
<name>A0ABU7HC38_9PSED</name>
<accession>A0ABU7HC38</accession>
<organism evidence="1 2">
    <name type="scientific">Pseudomonas carassii</name>
    <dbReference type="NCBI Taxonomy" id="3115855"/>
    <lineage>
        <taxon>Bacteria</taxon>
        <taxon>Pseudomonadati</taxon>
        <taxon>Pseudomonadota</taxon>
        <taxon>Gammaproteobacteria</taxon>
        <taxon>Pseudomonadales</taxon>
        <taxon>Pseudomonadaceae</taxon>
        <taxon>Pseudomonas</taxon>
    </lineage>
</organism>
<dbReference type="Proteomes" id="UP001354227">
    <property type="component" value="Unassembled WGS sequence"/>
</dbReference>
<proteinExistence type="predicted"/>
<sequence length="185" mass="21719">MFLFNAVEEAGLQPGFFVPAIQALGVSDASVVAFCFHTKRSKETGHMREEIDHYREWSSALDFCEKYLKDNQEQRDARDPQRQEVRMALGLYKLRCFAIRLRNDPRSTWTMLTNGMALRLYLINKHHWTPAEAMAATGTELDVLYLLHDELLDLKLNEQEAYPPKQWAHRFGRRSDLYQHFEQPD</sequence>
<keyword evidence="2" id="KW-1185">Reference proteome</keyword>
<comment type="caution">
    <text evidence="1">The sequence shown here is derived from an EMBL/GenBank/DDBJ whole genome shotgun (WGS) entry which is preliminary data.</text>
</comment>
<dbReference type="RefSeq" id="WP_330104192.1">
    <property type="nucleotide sequence ID" value="NZ_JAZDCT010000017.1"/>
</dbReference>